<dbReference type="Pfam" id="PF07449">
    <property type="entry name" value="HyaE"/>
    <property type="match status" value="1"/>
</dbReference>
<dbReference type="CDD" id="cd02965">
    <property type="entry name" value="HyaE"/>
    <property type="match status" value="1"/>
</dbReference>
<dbReference type="EMBL" id="JACCHT010000001">
    <property type="protein sequence ID" value="NYT27474.1"/>
    <property type="molecule type" value="Genomic_DNA"/>
</dbReference>
<dbReference type="InterPro" id="IPR010893">
    <property type="entry name" value="NiFe-hyd_mat_HyaE"/>
</dbReference>
<sequence length="139" mass="16086">MNNFMFPTLIQQLITNNQYPLLTEETVDTFIKQHHYSVLFFCNDEKLFPENLDVAVILPELISVFKGQIVPAIISRADEMKIQRKYGFTTWPSLVFFKDGSYLGVISKVRNWDEYLSEIQNLLLSEPSLPPVKIALSQN</sequence>
<dbReference type="Gene3D" id="3.40.30.10">
    <property type="entry name" value="Glutaredoxin"/>
    <property type="match status" value="1"/>
</dbReference>
<dbReference type="Proteomes" id="UP000568751">
    <property type="component" value="Unassembled WGS sequence"/>
</dbReference>
<comment type="similarity">
    <text evidence="1 2">Belongs to the HupG/HyaE family.</text>
</comment>
<gene>
    <name evidence="3" type="ORF">H0A76_05970</name>
</gene>
<organism evidence="3 4">
    <name type="scientific">Candidatus Thiodubiliella endoseptemdiera</name>
    <dbReference type="NCBI Taxonomy" id="2738886"/>
    <lineage>
        <taxon>Bacteria</taxon>
        <taxon>Pseudomonadati</taxon>
        <taxon>Pseudomonadota</taxon>
        <taxon>Gammaproteobacteria</taxon>
        <taxon>Candidatus Pseudothioglobaceae</taxon>
        <taxon>Candidatus Thiodubiliella</taxon>
    </lineage>
</organism>
<evidence type="ECO:0000256" key="2">
    <source>
        <dbReference type="PIRNR" id="PIRNR038934"/>
    </source>
</evidence>
<dbReference type="AlphaFoldDB" id="A0A853F0U1"/>
<evidence type="ECO:0000313" key="3">
    <source>
        <dbReference type="EMBL" id="NYT27474.1"/>
    </source>
</evidence>
<comment type="caution">
    <text evidence="3">The sequence shown here is derived from an EMBL/GenBank/DDBJ whole genome shotgun (WGS) entry which is preliminary data.</text>
</comment>
<dbReference type="InterPro" id="IPR036249">
    <property type="entry name" value="Thioredoxin-like_sf"/>
</dbReference>
<proteinExistence type="inferred from homology"/>
<reference evidence="3 4" key="1">
    <citation type="submission" date="2020-05" db="EMBL/GenBank/DDBJ databases">
        <title>Horizontal transmission and recombination maintain forever young bacterial symbiont genomes.</title>
        <authorList>
            <person name="Russell S.L."/>
            <person name="Pepper-Tunick E."/>
            <person name="Svedberg J."/>
            <person name="Byrne A."/>
            <person name="Ruelas Castillo J."/>
            <person name="Vollmers C."/>
            <person name="Beinart R.A."/>
            <person name="Corbett-Detig R."/>
        </authorList>
    </citation>
    <scope>NUCLEOTIDE SEQUENCE [LARGE SCALE GENOMIC DNA]</scope>
    <source>
        <strain evidence="3">455</strain>
    </source>
</reference>
<dbReference type="PIRSF" id="PIRSF038934">
    <property type="entry name" value="HyaE_HupG"/>
    <property type="match status" value="1"/>
</dbReference>
<evidence type="ECO:0000313" key="4">
    <source>
        <dbReference type="Proteomes" id="UP000568751"/>
    </source>
</evidence>
<accession>A0A853F0U1</accession>
<protein>
    <recommendedName>
        <fullName evidence="2">Hydrogenase expression/formation protein</fullName>
    </recommendedName>
</protein>
<name>A0A853F0U1_9GAMM</name>
<evidence type="ECO:0000256" key="1">
    <source>
        <dbReference type="ARBA" id="ARBA00009004"/>
    </source>
</evidence>
<dbReference type="SUPFAM" id="SSF52833">
    <property type="entry name" value="Thioredoxin-like"/>
    <property type="match status" value="1"/>
</dbReference>